<sequence>MGMPPSWHVTSAGEEAVTSAPSIDSAVTYVYSATEDNWGNLENLPILKVENDKK</sequence>
<dbReference type="Proteomes" id="UP000479000">
    <property type="component" value="Unassembled WGS sequence"/>
</dbReference>
<accession>A0A6H5HGZ8</accession>
<dbReference type="AlphaFoldDB" id="A0A6H5HGZ8"/>
<evidence type="ECO:0000313" key="1">
    <source>
        <dbReference type="EMBL" id="CAB0017272.1"/>
    </source>
</evidence>
<protein>
    <submittedName>
        <fullName evidence="1">Uncharacterized protein</fullName>
    </submittedName>
</protein>
<reference evidence="1 2" key="1">
    <citation type="submission" date="2020-02" db="EMBL/GenBank/DDBJ databases">
        <authorList>
            <person name="Ferguson B K."/>
        </authorList>
    </citation>
    <scope>NUCLEOTIDE SEQUENCE [LARGE SCALE GENOMIC DNA]</scope>
</reference>
<keyword evidence="2" id="KW-1185">Reference proteome</keyword>
<proteinExistence type="predicted"/>
<name>A0A6H5HGZ8_9HEMI</name>
<gene>
    <name evidence="1" type="ORF">NTEN_LOCUS21304</name>
</gene>
<organism evidence="1 2">
    <name type="scientific">Nesidiocoris tenuis</name>
    <dbReference type="NCBI Taxonomy" id="355587"/>
    <lineage>
        <taxon>Eukaryota</taxon>
        <taxon>Metazoa</taxon>
        <taxon>Ecdysozoa</taxon>
        <taxon>Arthropoda</taxon>
        <taxon>Hexapoda</taxon>
        <taxon>Insecta</taxon>
        <taxon>Pterygota</taxon>
        <taxon>Neoptera</taxon>
        <taxon>Paraneoptera</taxon>
        <taxon>Hemiptera</taxon>
        <taxon>Heteroptera</taxon>
        <taxon>Panheteroptera</taxon>
        <taxon>Cimicomorpha</taxon>
        <taxon>Miridae</taxon>
        <taxon>Dicyphina</taxon>
        <taxon>Nesidiocoris</taxon>
    </lineage>
</organism>
<feature type="non-terminal residue" evidence="1">
    <location>
        <position position="54"/>
    </location>
</feature>
<dbReference type="EMBL" id="CADCXU010031100">
    <property type="protein sequence ID" value="CAB0017272.1"/>
    <property type="molecule type" value="Genomic_DNA"/>
</dbReference>
<evidence type="ECO:0000313" key="2">
    <source>
        <dbReference type="Proteomes" id="UP000479000"/>
    </source>
</evidence>